<accession>A0A8X6S367</accession>
<keyword evidence="1" id="KW-0472">Membrane</keyword>
<protein>
    <submittedName>
        <fullName evidence="2">Uncharacterized protein</fullName>
    </submittedName>
</protein>
<dbReference type="AlphaFoldDB" id="A0A8X6S367"/>
<proteinExistence type="predicted"/>
<keyword evidence="1" id="KW-0812">Transmembrane</keyword>
<dbReference type="Proteomes" id="UP000887159">
    <property type="component" value="Unassembled WGS sequence"/>
</dbReference>
<keyword evidence="3" id="KW-1185">Reference proteome</keyword>
<organism evidence="2 3">
    <name type="scientific">Trichonephila clavipes</name>
    <name type="common">Golden silk orbweaver</name>
    <name type="synonym">Nephila clavipes</name>
    <dbReference type="NCBI Taxonomy" id="2585209"/>
    <lineage>
        <taxon>Eukaryota</taxon>
        <taxon>Metazoa</taxon>
        <taxon>Ecdysozoa</taxon>
        <taxon>Arthropoda</taxon>
        <taxon>Chelicerata</taxon>
        <taxon>Arachnida</taxon>
        <taxon>Araneae</taxon>
        <taxon>Araneomorphae</taxon>
        <taxon>Entelegynae</taxon>
        <taxon>Araneoidea</taxon>
        <taxon>Nephilidae</taxon>
        <taxon>Trichonephila</taxon>
    </lineage>
</organism>
<sequence>MFDSRLLLHVLDKGSVTTMSFTKEILELYILLLCGYLVLVPVMDENTPPRRAQLVDDYLEVENIHYTGNVTRSPYLNPYINSMFLGEQMLLTPSFTEKLPCCRIRIDCRRDSSTVSCPV</sequence>
<keyword evidence="1" id="KW-1133">Transmembrane helix</keyword>
<gene>
    <name evidence="2" type="ORF">TNCV_5076431</name>
</gene>
<evidence type="ECO:0000313" key="2">
    <source>
        <dbReference type="EMBL" id="GFY01176.1"/>
    </source>
</evidence>
<evidence type="ECO:0000313" key="3">
    <source>
        <dbReference type="Proteomes" id="UP000887159"/>
    </source>
</evidence>
<reference evidence="2" key="1">
    <citation type="submission" date="2020-08" db="EMBL/GenBank/DDBJ databases">
        <title>Multicomponent nature underlies the extraordinary mechanical properties of spider dragline silk.</title>
        <authorList>
            <person name="Kono N."/>
            <person name="Nakamura H."/>
            <person name="Mori M."/>
            <person name="Yoshida Y."/>
            <person name="Ohtoshi R."/>
            <person name="Malay A.D."/>
            <person name="Moran D.A.P."/>
            <person name="Tomita M."/>
            <person name="Numata K."/>
            <person name="Arakawa K."/>
        </authorList>
    </citation>
    <scope>NUCLEOTIDE SEQUENCE</scope>
</reference>
<evidence type="ECO:0000256" key="1">
    <source>
        <dbReference type="SAM" id="Phobius"/>
    </source>
</evidence>
<feature type="transmembrane region" description="Helical" evidence="1">
    <location>
        <begin position="25"/>
        <end position="43"/>
    </location>
</feature>
<dbReference type="EMBL" id="BMAU01021225">
    <property type="protein sequence ID" value="GFY01176.1"/>
    <property type="molecule type" value="Genomic_DNA"/>
</dbReference>
<name>A0A8X6S367_TRICX</name>
<comment type="caution">
    <text evidence="2">The sequence shown here is derived from an EMBL/GenBank/DDBJ whole genome shotgun (WGS) entry which is preliminary data.</text>
</comment>